<dbReference type="PROSITE" id="PS50172">
    <property type="entry name" value="BRCT"/>
    <property type="match status" value="1"/>
</dbReference>
<evidence type="ECO:0000256" key="1">
    <source>
        <dbReference type="ARBA" id="ARBA00022598"/>
    </source>
</evidence>
<dbReference type="Gene3D" id="1.10.287.610">
    <property type="entry name" value="Helix hairpin bin"/>
    <property type="match status" value="1"/>
</dbReference>
<evidence type="ECO:0000259" key="11">
    <source>
        <dbReference type="PROSITE" id="PS50172"/>
    </source>
</evidence>
<dbReference type="EC" id="6.5.1.2" evidence="10"/>
<keyword evidence="3 10" id="KW-0479">Metal-binding</keyword>
<keyword evidence="2 10" id="KW-0235">DNA replication</keyword>
<comment type="catalytic activity">
    <reaction evidence="9 10">
        <text>NAD(+) + (deoxyribonucleotide)n-3'-hydroxyl + 5'-phospho-(deoxyribonucleotide)m = (deoxyribonucleotide)n+m + AMP + beta-nicotinamide D-nucleotide.</text>
        <dbReference type="EC" id="6.5.1.2"/>
    </reaction>
</comment>
<feature type="binding site" evidence="10">
    <location>
        <position position="378"/>
    </location>
    <ligand>
        <name>Zn(2+)</name>
        <dbReference type="ChEBI" id="CHEBI:29105"/>
    </ligand>
</feature>
<dbReference type="AlphaFoldDB" id="A0A378NRW1"/>
<gene>
    <name evidence="12" type="primary">ligA_2</name>
    <name evidence="10" type="synonym">ligA</name>
    <name evidence="12" type="ORF">NCTC10571_01276</name>
</gene>
<dbReference type="InterPro" id="IPR036420">
    <property type="entry name" value="BRCT_dom_sf"/>
</dbReference>
<dbReference type="InterPro" id="IPR001357">
    <property type="entry name" value="BRCT_dom"/>
</dbReference>
<dbReference type="GO" id="GO:0006281">
    <property type="term" value="P:DNA repair"/>
    <property type="evidence" value="ECO:0007669"/>
    <property type="project" value="UniProtKB-KW"/>
</dbReference>
<evidence type="ECO:0000256" key="5">
    <source>
        <dbReference type="ARBA" id="ARBA00022833"/>
    </source>
</evidence>
<dbReference type="Proteomes" id="UP000255234">
    <property type="component" value="Unassembled WGS sequence"/>
</dbReference>
<evidence type="ECO:0000256" key="10">
    <source>
        <dbReference type="HAMAP-Rule" id="MF_01588"/>
    </source>
</evidence>
<dbReference type="SUPFAM" id="SSF50249">
    <property type="entry name" value="Nucleic acid-binding proteins"/>
    <property type="match status" value="1"/>
</dbReference>
<dbReference type="RefSeq" id="WP_115151498.1">
    <property type="nucleotide sequence ID" value="NZ_UGPP01000001.1"/>
</dbReference>
<dbReference type="SUPFAM" id="SSF47781">
    <property type="entry name" value="RuvA domain 2-like"/>
    <property type="match status" value="1"/>
</dbReference>
<dbReference type="Gene3D" id="2.40.50.140">
    <property type="entry name" value="Nucleic acid-binding proteins"/>
    <property type="match status" value="1"/>
</dbReference>
<accession>A0A378NRW1</accession>
<feature type="binding site" evidence="10">
    <location>
        <position position="396"/>
    </location>
    <ligand>
        <name>Zn(2+)</name>
        <dbReference type="ChEBI" id="CHEBI:29105"/>
    </ligand>
</feature>
<dbReference type="InterPro" id="IPR012340">
    <property type="entry name" value="NA-bd_OB-fold"/>
</dbReference>
<proteinExistence type="inferred from homology"/>
<keyword evidence="5 10" id="KW-0862">Zinc</keyword>
<dbReference type="InterPro" id="IPR010994">
    <property type="entry name" value="RuvA_2-like"/>
</dbReference>
<feature type="binding site" evidence="10">
    <location>
        <begin position="29"/>
        <end position="33"/>
    </location>
    <ligand>
        <name>NAD(+)</name>
        <dbReference type="ChEBI" id="CHEBI:57540"/>
    </ligand>
</feature>
<dbReference type="SUPFAM" id="SSF56091">
    <property type="entry name" value="DNA ligase/mRNA capping enzyme, catalytic domain"/>
    <property type="match status" value="1"/>
</dbReference>
<dbReference type="Pfam" id="PF14520">
    <property type="entry name" value="HHH_5"/>
    <property type="match status" value="1"/>
</dbReference>
<keyword evidence="6 10" id="KW-0520">NAD</keyword>
<dbReference type="Pfam" id="PF01653">
    <property type="entry name" value="DNA_ligase_aden"/>
    <property type="match status" value="1"/>
</dbReference>
<dbReference type="EMBL" id="UGPP01000001">
    <property type="protein sequence ID" value="STY71124.1"/>
    <property type="molecule type" value="Genomic_DNA"/>
</dbReference>
<dbReference type="SUPFAM" id="SSF52113">
    <property type="entry name" value="BRCT domain"/>
    <property type="match status" value="1"/>
</dbReference>
<feature type="binding site" evidence="10">
    <location>
        <position position="375"/>
    </location>
    <ligand>
        <name>Zn(2+)</name>
        <dbReference type="ChEBI" id="CHEBI:29105"/>
    </ligand>
</feature>
<dbReference type="Pfam" id="PF03120">
    <property type="entry name" value="OB_DNA_ligase"/>
    <property type="match status" value="1"/>
</dbReference>
<evidence type="ECO:0000256" key="7">
    <source>
        <dbReference type="ARBA" id="ARBA00023204"/>
    </source>
</evidence>
<feature type="binding site" evidence="10">
    <location>
        <position position="284"/>
    </location>
    <ligand>
        <name>NAD(+)</name>
        <dbReference type="ChEBI" id="CHEBI:57540"/>
    </ligand>
</feature>
<feature type="binding site" evidence="10">
    <location>
        <position position="118"/>
    </location>
    <ligand>
        <name>NAD(+)</name>
        <dbReference type="ChEBI" id="CHEBI:57540"/>
    </ligand>
</feature>
<dbReference type="HAMAP" id="MF_01588">
    <property type="entry name" value="DNA_ligase_A"/>
    <property type="match status" value="1"/>
</dbReference>
<dbReference type="InterPro" id="IPR013839">
    <property type="entry name" value="DNAligase_adenylation"/>
</dbReference>
<evidence type="ECO:0000256" key="9">
    <source>
        <dbReference type="ARBA" id="ARBA00034005"/>
    </source>
</evidence>
<feature type="binding site" evidence="10">
    <location>
        <position position="95"/>
    </location>
    <ligand>
        <name>NAD(+)</name>
        <dbReference type="ChEBI" id="CHEBI:57540"/>
    </ligand>
</feature>
<keyword evidence="7 10" id="KW-0234">DNA repair</keyword>
<keyword evidence="1 10" id="KW-0436">Ligase</keyword>
<sequence length="629" mass="71363">MNTLKEQMLDKIKTADHAYYALDNPIMTDAEYDSLRAKFIKAYGIRDLNYVPGEVSNDFIPFKHQVPVISLSKIKRTDTDKFLKEIKKLWPVVYEPKIDGLTVVAYPNKDGSCKFVTRGNGKIGEILPNFISKYMGTNVNNTGYPIRGEVYLGYNEFKEINYDRKIKGETLFKNPRNAAAGILRNKECSPYINKLNYLCYDILGQDISEKDKLDLIESKSKFTTVPYFEGDNPNDINDMVEDFYVNYVDGNIPIDGVVIKSNLNKSLEKFGFTNHHPNNAFAWKDIGEKSITKILDVKWNVGRSKITPVAILEPVELNGSTISKVSIHNLNIIKKLNLHYNDTVEIEKVNEVIPQITRVINREENSTPINKILYCPCCNSILEEQNGQLYCTNKNCDDRLIREIEYLSSKEMFDIKGLSNKTIKKIIQANLIKDGPMSIFNLKVSDLISLEGLGPKSATKLIQEINNVLSVNIPLSTFIAATCINGIGKDVGKILATKYRTIDKIINACKTKEDFTTLYGIGSETNIILHSQDFIDKLVYLLKWLTPKECNKQINTNSKLFVITGTLTKPRNYYKQLIEKHDHKVTDSISKKVNYLLVGENAGSKLDKAIKNNIKIINEDTLFSILKKG</sequence>
<evidence type="ECO:0000256" key="3">
    <source>
        <dbReference type="ARBA" id="ARBA00022723"/>
    </source>
</evidence>
<evidence type="ECO:0000313" key="12">
    <source>
        <dbReference type="EMBL" id="STY71124.1"/>
    </source>
</evidence>
<dbReference type="GO" id="GO:0003911">
    <property type="term" value="F:DNA ligase (NAD+) activity"/>
    <property type="evidence" value="ECO:0007669"/>
    <property type="project" value="UniProtKB-UniRule"/>
</dbReference>
<feature type="binding site" evidence="10">
    <location>
        <begin position="70"/>
        <end position="71"/>
    </location>
    <ligand>
        <name>NAD(+)</name>
        <dbReference type="ChEBI" id="CHEBI:57540"/>
    </ligand>
</feature>
<keyword evidence="10" id="KW-0460">Magnesium</keyword>
<dbReference type="PIRSF" id="PIRSF001604">
    <property type="entry name" value="LigA"/>
    <property type="match status" value="1"/>
</dbReference>
<comment type="similarity">
    <text evidence="10">Belongs to the NAD-dependent DNA ligase family. LigA subfamily.</text>
</comment>
<name>A0A378NRW1_9FIRM</name>
<dbReference type="SMART" id="SM00532">
    <property type="entry name" value="LIGANc"/>
    <property type="match status" value="1"/>
</dbReference>
<dbReference type="Gene3D" id="3.40.50.10190">
    <property type="entry name" value="BRCT domain"/>
    <property type="match status" value="1"/>
</dbReference>
<feature type="domain" description="BRCT" evidence="11">
    <location>
        <begin position="561"/>
        <end position="629"/>
    </location>
</feature>
<protein>
    <recommendedName>
        <fullName evidence="10">DNA ligase</fullName>
        <ecNumber evidence="10">6.5.1.2</ecNumber>
    </recommendedName>
    <alternativeName>
        <fullName evidence="10">Polydeoxyribonucleotide synthase [NAD(+)]</fullName>
    </alternativeName>
</protein>
<feature type="binding site" evidence="10">
    <location>
        <position position="260"/>
    </location>
    <ligand>
        <name>NAD(+)</name>
        <dbReference type="ChEBI" id="CHEBI:57540"/>
    </ligand>
</feature>
<evidence type="ECO:0000256" key="6">
    <source>
        <dbReference type="ARBA" id="ARBA00023027"/>
    </source>
</evidence>
<dbReference type="Gene3D" id="3.30.470.30">
    <property type="entry name" value="DNA ligase/mRNA capping enzyme"/>
    <property type="match status" value="1"/>
</dbReference>
<feature type="active site" description="N6-AMP-lysine intermediate" evidence="10">
    <location>
        <position position="97"/>
    </location>
</feature>
<evidence type="ECO:0000256" key="2">
    <source>
        <dbReference type="ARBA" id="ARBA00022705"/>
    </source>
</evidence>
<dbReference type="GO" id="GO:0046872">
    <property type="term" value="F:metal ion binding"/>
    <property type="evidence" value="ECO:0007669"/>
    <property type="project" value="UniProtKB-KW"/>
</dbReference>
<dbReference type="InterPro" id="IPR001679">
    <property type="entry name" value="DNA_ligase"/>
</dbReference>
<comment type="function">
    <text evidence="10">DNA ligase that catalyzes the formation of phosphodiester linkages between 5'-phosphoryl and 3'-hydroxyl groups in double-stranded DNA using NAD as a coenzyme and as the energy source for the reaction. It is essential for DNA replication and repair of damaged DNA.</text>
</comment>
<dbReference type="InterPro" id="IPR004150">
    <property type="entry name" value="NAD_DNA_ligase_OB"/>
</dbReference>
<evidence type="ECO:0000313" key="13">
    <source>
        <dbReference type="Proteomes" id="UP000255234"/>
    </source>
</evidence>
<organism evidence="12 13">
    <name type="scientific">Megamonas hypermegale</name>
    <dbReference type="NCBI Taxonomy" id="158847"/>
    <lineage>
        <taxon>Bacteria</taxon>
        <taxon>Bacillati</taxon>
        <taxon>Bacillota</taxon>
        <taxon>Negativicutes</taxon>
        <taxon>Selenomonadales</taxon>
        <taxon>Selenomonadaceae</taxon>
        <taxon>Megamonas</taxon>
    </lineage>
</organism>
<dbReference type="SMART" id="SM00292">
    <property type="entry name" value="BRCT"/>
    <property type="match status" value="1"/>
</dbReference>
<keyword evidence="4 10" id="KW-0227">DNA damage</keyword>
<comment type="cofactor">
    <cofactor evidence="10">
        <name>Mg(2+)</name>
        <dbReference type="ChEBI" id="CHEBI:18420"/>
    </cofactor>
    <cofactor evidence="10">
        <name>Mn(2+)</name>
        <dbReference type="ChEBI" id="CHEBI:29035"/>
    </cofactor>
</comment>
<evidence type="ECO:0000256" key="4">
    <source>
        <dbReference type="ARBA" id="ARBA00022763"/>
    </source>
</evidence>
<dbReference type="NCBIfam" id="NF005932">
    <property type="entry name" value="PRK07956.1"/>
    <property type="match status" value="1"/>
</dbReference>
<dbReference type="InterPro" id="IPR013840">
    <property type="entry name" value="DNAligase_N"/>
</dbReference>
<feature type="binding site" evidence="10">
    <location>
        <position position="391"/>
    </location>
    <ligand>
        <name>Zn(2+)</name>
        <dbReference type="ChEBI" id="CHEBI:29105"/>
    </ligand>
</feature>
<dbReference type="Gene3D" id="1.10.150.20">
    <property type="entry name" value="5' to 3' exonuclease, C-terminal subdomain"/>
    <property type="match status" value="2"/>
</dbReference>
<dbReference type="GO" id="GO:0006260">
    <property type="term" value="P:DNA replication"/>
    <property type="evidence" value="ECO:0007669"/>
    <property type="project" value="UniProtKB-KW"/>
</dbReference>
<reference evidence="12 13" key="1">
    <citation type="submission" date="2018-06" db="EMBL/GenBank/DDBJ databases">
        <authorList>
            <consortium name="Pathogen Informatics"/>
            <person name="Doyle S."/>
        </authorList>
    </citation>
    <scope>NUCLEOTIDE SEQUENCE [LARGE SCALE GENOMIC DNA]</scope>
    <source>
        <strain evidence="12 13">NCTC10571</strain>
    </source>
</reference>
<keyword evidence="8 10" id="KW-0464">Manganese</keyword>
<dbReference type="Pfam" id="PF00533">
    <property type="entry name" value="BRCT"/>
    <property type="match status" value="1"/>
</dbReference>
<feature type="binding site" evidence="10">
    <location>
        <position position="149"/>
    </location>
    <ligand>
        <name>NAD(+)</name>
        <dbReference type="ChEBI" id="CHEBI:57540"/>
    </ligand>
</feature>
<evidence type="ECO:0000256" key="8">
    <source>
        <dbReference type="ARBA" id="ARBA00023211"/>
    </source>
</evidence>